<organism evidence="1 2">
    <name type="scientific">Pseudomonas fluorescens</name>
    <dbReference type="NCBI Taxonomy" id="294"/>
    <lineage>
        <taxon>Bacteria</taxon>
        <taxon>Pseudomonadati</taxon>
        <taxon>Pseudomonadota</taxon>
        <taxon>Gammaproteobacteria</taxon>
        <taxon>Pseudomonadales</taxon>
        <taxon>Pseudomonadaceae</taxon>
        <taxon>Pseudomonas</taxon>
    </lineage>
</organism>
<accession>A0A159ZX25</accession>
<protein>
    <submittedName>
        <fullName evidence="1">Uncharacterized protein</fullName>
    </submittedName>
</protein>
<reference evidence="2" key="1">
    <citation type="submission" date="2016-04" db="EMBL/GenBank/DDBJ databases">
        <authorList>
            <person name="Ray J."/>
            <person name="Price M."/>
            <person name="Deutschbauer A."/>
        </authorList>
    </citation>
    <scope>NUCLEOTIDE SEQUENCE [LARGE SCALE GENOMIC DNA]</scope>
    <source>
        <strain evidence="2">FW300-N2E2</strain>
    </source>
</reference>
<dbReference type="Proteomes" id="UP000076083">
    <property type="component" value="Chromosome"/>
</dbReference>
<sequence>MFTHLTFLDFFPKNVKNFKDSEKWASDFDAYEEKELGKTMGRLLQRMKDEGQPTIGVSTLLSTTLEKRNWLAHSYFSHHAV</sequence>
<gene>
    <name evidence="1" type="ORF">TK06_06380</name>
</gene>
<evidence type="ECO:0000313" key="1">
    <source>
        <dbReference type="EMBL" id="AMZ70742.1"/>
    </source>
</evidence>
<reference evidence="1 2" key="2">
    <citation type="journal article" date="2018" name="Nature">
        <title>Mutant phenotypes for thousands of bacterial genes of unknown function.</title>
        <authorList>
            <person name="Price M.N."/>
            <person name="Wetmore K.M."/>
            <person name="Waters R.J."/>
            <person name="Callaghan M."/>
            <person name="Ray J."/>
            <person name="Liu H."/>
            <person name="Kuehl J.V."/>
            <person name="Melnyk R.A."/>
            <person name="Lamson J.S."/>
            <person name="Suh Y."/>
            <person name="Carlson H.K."/>
            <person name="Esquivel Z."/>
            <person name="Sadeeshkumar H."/>
            <person name="Chakraborty R."/>
            <person name="Zane G.M."/>
            <person name="Rubin B.E."/>
            <person name="Wall J.D."/>
            <person name="Visel A."/>
            <person name="Bristow J."/>
            <person name="Blow M.J."/>
            <person name="Arkin A.P."/>
            <person name="Deutschbauer A.M."/>
        </authorList>
    </citation>
    <scope>NUCLEOTIDE SEQUENCE [LARGE SCALE GENOMIC DNA]</scope>
    <source>
        <strain evidence="1 2">FW300-N2E2</strain>
    </source>
</reference>
<dbReference type="AlphaFoldDB" id="A0A159ZX25"/>
<evidence type="ECO:0000313" key="2">
    <source>
        <dbReference type="Proteomes" id="UP000076083"/>
    </source>
</evidence>
<name>A0A159ZX25_PSEFL</name>
<proteinExistence type="predicted"/>
<dbReference type="RefSeq" id="WP_063321332.1">
    <property type="nucleotide sequence ID" value="NZ_CP015225.1"/>
</dbReference>
<dbReference type="EMBL" id="CP015225">
    <property type="protein sequence ID" value="AMZ70742.1"/>
    <property type="molecule type" value="Genomic_DNA"/>
</dbReference>